<reference evidence="2" key="1">
    <citation type="journal article" date="2019" name="Int. J. Syst. Evol. Microbiol.">
        <title>The Global Catalogue of Microorganisms (GCM) 10K type strain sequencing project: providing services to taxonomists for standard genome sequencing and annotation.</title>
        <authorList>
            <consortium name="The Broad Institute Genomics Platform"/>
            <consortium name="The Broad Institute Genome Sequencing Center for Infectious Disease"/>
            <person name="Wu L."/>
            <person name="Ma J."/>
        </authorList>
    </citation>
    <scope>NUCLEOTIDE SEQUENCE [LARGE SCALE GENOMIC DNA]</scope>
    <source>
        <strain evidence="2">KCTC 22437</strain>
    </source>
</reference>
<keyword evidence="2" id="KW-1185">Reference proteome</keyword>
<evidence type="ECO:0000313" key="1">
    <source>
        <dbReference type="EMBL" id="MFD2873757.1"/>
    </source>
</evidence>
<comment type="caution">
    <text evidence="1">The sequence shown here is derived from an EMBL/GenBank/DDBJ whole genome shotgun (WGS) entry which is preliminary data.</text>
</comment>
<name>A0ABW5YEP6_9SPHI</name>
<organism evidence="1 2">
    <name type="scientific">Mucilaginibacter ximonensis</name>
    <dbReference type="NCBI Taxonomy" id="538021"/>
    <lineage>
        <taxon>Bacteria</taxon>
        <taxon>Pseudomonadati</taxon>
        <taxon>Bacteroidota</taxon>
        <taxon>Sphingobacteriia</taxon>
        <taxon>Sphingobacteriales</taxon>
        <taxon>Sphingobacteriaceae</taxon>
        <taxon>Mucilaginibacter</taxon>
    </lineage>
</organism>
<proteinExistence type="predicted"/>
<dbReference type="Proteomes" id="UP001597557">
    <property type="component" value="Unassembled WGS sequence"/>
</dbReference>
<evidence type="ECO:0000313" key="2">
    <source>
        <dbReference type="Proteomes" id="UP001597557"/>
    </source>
</evidence>
<dbReference type="RefSeq" id="WP_377187116.1">
    <property type="nucleotide sequence ID" value="NZ_JBHUPD010000003.1"/>
</dbReference>
<dbReference type="EMBL" id="JBHUPD010000003">
    <property type="protein sequence ID" value="MFD2873757.1"/>
    <property type="molecule type" value="Genomic_DNA"/>
</dbReference>
<protein>
    <submittedName>
        <fullName evidence="1">Uncharacterized protein</fullName>
    </submittedName>
</protein>
<sequence>MKKGMNNRYKMGKILQLNPANMVKITKYISEAVKVVQITTLKEVFANPLPKRGAKVVSMFDYGNCLA</sequence>
<gene>
    <name evidence="1" type="ORF">ACFS5N_14830</name>
</gene>
<accession>A0ABW5YEP6</accession>